<evidence type="ECO:0000256" key="3">
    <source>
        <dbReference type="ARBA" id="ARBA00022643"/>
    </source>
</evidence>
<comment type="cofactor">
    <cofactor evidence="1">
        <name>FMN</name>
        <dbReference type="ChEBI" id="CHEBI:58210"/>
    </cofactor>
</comment>
<dbReference type="PROSITE" id="PS01064">
    <property type="entry name" value="PYRIDOX_OXIDASE"/>
    <property type="match status" value="1"/>
</dbReference>
<dbReference type="InterPro" id="IPR012349">
    <property type="entry name" value="Split_barrel_FMN-bd"/>
</dbReference>
<dbReference type="PANTHER" id="PTHR10851:SF0">
    <property type="entry name" value="PYRIDOXINE-5'-PHOSPHATE OXIDASE"/>
    <property type="match status" value="1"/>
</dbReference>
<dbReference type="InterPro" id="IPR019576">
    <property type="entry name" value="Pyridoxamine_oxidase_dimer_C"/>
</dbReference>
<dbReference type="InterPro" id="IPR019740">
    <property type="entry name" value="Pyridox_Oxase_CS"/>
</dbReference>
<reference evidence="8" key="1">
    <citation type="submission" date="2020-05" db="EMBL/GenBank/DDBJ databases">
        <authorList>
            <person name="Chiriac C."/>
            <person name="Salcher M."/>
            <person name="Ghai R."/>
            <person name="Kavagutti S V."/>
        </authorList>
    </citation>
    <scope>NUCLEOTIDE SEQUENCE</scope>
</reference>
<dbReference type="PIRSF" id="PIRSF000190">
    <property type="entry name" value="Pyd_amn-ph_oxd"/>
    <property type="match status" value="1"/>
</dbReference>
<proteinExistence type="inferred from homology"/>
<dbReference type="SUPFAM" id="SSF50475">
    <property type="entry name" value="FMN-binding split barrel"/>
    <property type="match status" value="1"/>
</dbReference>
<gene>
    <name evidence="7" type="ORF">UFOPK2166_00592</name>
    <name evidence="8" type="ORF">UFOPK2195_00276</name>
</gene>
<protein>
    <submittedName>
        <fullName evidence="8">Unannotated protein</fullName>
    </submittedName>
</protein>
<sequence length="214" mass="24420">MSLRDRRIQYETAGLERSDLHDNPFTQWHAWYDQAAEAGVTEPNAMTVSTIGLDGVPDSRIVLARGVDNTGIVFYTNYASEKSEQLQKNPVASAVFAWLDLHRQVRVRGQVVQVPQQQSDEYFASRPRESQLGAWASPQSQVISDRSVLTERLEQFRKQFDGSDVPRPPSWGGWLIAPTMFEFWQGRPSRLHDRFRYSRPNASAAAWTIERLAP</sequence>
<dbReference type="InterPro" id="IPR011576">
    <property type="entry name" value="Pyridox_Oxase_N"/>
</dbReference>
<evidence type="ECO:0000259" key="5">
    <source>
        <dbReference type="Pfam" id="PF01243"/>
    </source>
</evidence>
<dbReference type="NCBIfam" id="TIGR00558">
    <property type="entry name" value="pdxH"/>
    <property type="match status" value="1"/>
</dbReference>
<evidence type="ECO:0000313" key="7">
    <source>
        <dbReference type="EMBL" id="CAB4646975.1"/>
    </source>
</evidence>
<dbReference type="Gene3D" id="2.30.110.10">
    <property type="entry name" value="Electron Transport, Fmn-binding Protein, Chain A"/>
    <property type="match status" value="1"/>
</dbReference>
<name>A0A6J6KCD6_9ZZZZ</name>
<dbReference type="GO" id="GO:0008615">
    <property type="term" value="P:pyridoxine biosynthetic process"/>
    <property type="evidence" value="ECO:0007669"/>
    <property type="project" value="InterPro"/>
</dbReference>
<keyword evidence="2" id="KW-0285">Flavoprotein</keyword>
<dbReference type="NCBIfam" id="NF004231">
    <property type="entry name" value="PRK05679.1"/>
    <property type="match status" value="1"/>
</dbReference>
<evidence type="ECO:0000256" key="1">
    <source>
        <dbReference type="ARBA" id="ARBA00001917"/>
    </source>
</evidence>
<dbReference type="GO" id="GO:0010181">
    <property type="term" value="F:FMN binding"/>
    <property type="evidence" value="ECO:0007669"/>
    <property type="project" value="InterPro"/>
</dbReference>
<dbReference type="EMBL" id="CAEZWH010000031">
    <property type="protein sequence ID" value="CAB4647427.1"/>
    <property type="molecule type" value="Genomic_DNA"/>
</dbReference>
<evidence type="ECO:0000256" key="2">
    <source>
        <dbReference type="ARBA" id="ARBA00022630"/>
    </source>
</evidence>
<dbReference type="HAMAP" id="MF_01629">
    <property type="entry name" value="PdxH"/>
    <property type="match status" value="1"/>
</dbReference>
<keyword evidence="4" id="KW-0560">Oxidoreductase</keyword>
<evidence type="ECO:0000313" key="8">
    <source>
        <dbReference type="EMBL" id="CAB4647427.1"/>
    </source>
</evidence>
<dbReference type="InterPro" id="IPR000659">
    <property type="entry name" value="Pyridox_Oxase"/>
</dbReference>
<evidence type="ECO:0000259" key="6">
    <source>
        <dbReference type="Pfam" id="PF10590"/>
    </source>
</evidence>
<dbReference type="PANTHER" id="PTHR10851">
    <property type="entry name" value="PYRIDOXINE-5-PHOSPHATE OXIDASE"/>
    <property type="match status" value="1"/>
</dbReference>
<dbReference type="AlphaFoldDB" id="A0A6J6KCD6"/>
<dbReference type="Pfam" id="PF10590">
    <property type="entry name" value="PNP_phzG_C"/>
    <property type="match status" value="1"/>
</dbReference>
<evidence type="ECO:0000256" key="4">
    <source>
        <dbReference type="ARBA" id="ARBA00023002"/>
    </source>
</evidence>
<feature type="domain" description="Pyridoxamine 5'-phosphate oxidase N-terminal" evidence="5">
    <location>
        <begin position="33"/>
        <end position="158"/>
    </location>
</feature>
<accession>A0A6J6KCD6</accession>
<dbReference type="Pfam" id="PF01243">
    <property type="entry name" value="PNPOx_N"/>
    <property type="match status" value="1"/>
</dbReference>
<dbReference type="EMBL" id="CAEZWB010000060">
    <property type="protein sequence ID" value="CAB4646975.1"/>
    <property type="molecule type" value="Genomic_DNA"/>
</dbReference>
<feature type="domain" description="Pyridoxine 5'-phosphate oxidase dimerisation C-terminal" evidence="6">
    <location>
        <begin position="171"/>
        <end position="214"/>
    </location>
</feature>
<dbReference type="GO" id="GO:0004733">
    <property type="term" value="F:pyridoxamine phosphate oxidase activity"/>
    <property type="evidence" value="ECO:0007669"/>
    <property type="project" value="InterPro"/>
</dbReference>
<keyword evidence="3" id="KW-0288">FMN</keyword>
<organism evidence="8">
    <name type="scientific">freshwater metagenome</name>
    <dbReference type="NCBI Taxonomy" id="449393"/>
    <lineage>
        <taxon>unclassified sequences</taxon>
        <taxon>metagenomes</taxon>
        <taxon>ecological metagenomes</taxon>
    </lineage>
</organism>